<dbReference type="Proteomes" id="UP000077051">
    <property type="component" value="Unassembled WGS sequence"/>
</dbReference>
<dbReference type="SUPFAM" id="SSF50978">
    <property type="entry name" value="WD40 repeat-like"/>
    <property type="match status" value="1"/>
</dbReference>
<dbReference type="GO" id="GO:0000127">
    <property type="term" value="C:transcription factor TFIIIC complex"/>
    <property type="evidence" value="ECO:0007669"/>
    <property type="project" value="InterPro"/>
</dbReference>
<dbReference type="InterPro" id="IPR044230">
    <property type="entry name" value="GTF3C4"/>
</dbReference>
<dbReference type="PANTHER" id="PTHR15496">
    <property type="entry name" value="GENERAL TRANSCRIPTION FACTOR 3C POLYPEPTIDE 4 FAMILY"/>
    <property type="match status" value="1"/>
</dbReference>
<dbReference type="AlphaFoldDB" id="A0A168HAF7"/>
<gene>
    <name evidence="3" type="ORF">MUCCIDRAFT_115483</name>
</gene>
<dbReference type="InterPro" id="IPR024764">
    <property type="entry name" value="TFIIIC_Znf"/>
</dbReference>
<dbReference type="InterPro" id="IPR015943">
    <property type="entry name" value="WD40/YVTN_repeat-like_dom_sf"/>
</dbReference>
<dbReference type="STRING" id="747725.A0A168HAF7"/>
<name>A0A168HAF7_MUCCL</name>
<accession>A0A168HAF7</accession>
<dbReference type="InterPro" id="IPR036322">
    <property type="entry name" value="WD40_repeat_dom_sf"/>
</dbReference>
<dbReference type="OrthoDB" id="6021743at2759"/>
<dbReference type="Pfam" id="PF12660">
    <property type="entry name" value="zf-TFIIIC"/>
    <property type="match status" value="1"/>
</dbReference>
<reference evidence="3 4" key="1">
    <citation type="submission" date="2015-06" db="EMBL/GenBank/DDBJ databases">
        <title>Expansion of signal transduction pathways in fungi by whole-genome duplication.</title>
        <authorList>
            <consortium name="DOE Joint Genome Institute"/>
            <person name="Corrochano L.M."/>
            <person name="Kuo A."/>
            <person name="Marcet-Houben M."/>
            <person name="Polaino S."/>
            <person name="Salamov A."/>
            <person name="Villalobos J.M."/>
            <person name="Alvarez M.I."/>
            <person name="Avalos J."/>
            <person name="Benito E.P."/>
            <person name="Benoit I."/>
            <person name="Burger G."/>
            <person name="Camino L.P."/>
            <person name="Canovas D."/>
            <person name="Cerda-Olmedo E."/>
            <person name="Cheng J.-F."/>
            <person name="Dominguez A."/>
            <person name="Elias M."/>
            <person name="Eslava A.P."/>
            <person name="Glaser F."/>
            <person name="Grimwood J."/>
            <person name="Gutierrez G."/>
            <person name="Heitman J."/>
            <person name="Henrissat B."/>
            <person name="Iturriaga E.A."/>
            <person name="Lang B.F."/>
            <person name="Lavin J.L."/>
            <person name="Lee S."/>
            <person name="Li W."/>
            <person name="Lindquist E."/>
            <person name="Lopez-Garcia S."/>
            <person name="Luque E.M."/>
            <person name="Marcos A.T."/>
            <person name="Martin J."/>
            <person name="Mccluskey K."/>
            <person name="Medina H.R."/>
            <person name="Miralles-Duran A."/>
            <person name="Miyazaki A."/>
            <person name="Munoz-Torres E."/>
            <person name="Oguiza J.A."/>
            <person name="Ohm R."/>
            <person name="Olmedo M."/>
            <person name="Orejas M."/>
            <person name="Ortiz-Castellanos L."/>
            <person name="Pisabarro A.G."/>
            <person name="Rodriguez-Romero J."/>
            <person name="Ruiz-Herrera J."/>
            <person name="Ruiz-Vazquez R."/>
            <person name="Sanz C."/>
            <person name="Schackwitz W."/>
            <person name="Schmutz J."/>
            <person name="Shahriari M."/>
            <person name="Shelest E."/>
            <person name="Silva-Franco F."/>
            <person name="Soanes D."/>
            <person name="Syed K."/>
            <person name="Tagua V.G."/>
            <person name="Talbot N.J."/>
            <person name="Thon M."/>
            <person name="De Vries R.P."/>
            <person name="Wiebenga A."/>
            <person name="Yadav J.S."/>
            <person name="Braun E.L."/>
            <person name="Baker S."/>
            <person name="Garre V."/>
            <person name="Horwitz B."/>
            <person name="Torres-Martinez S."/>
            <person name="Idnurm A."/>
            <person name="Herrera-Estrella A."/>
            <person name="Gabaldon T."/>
            <person name="Grigoriev I.V."/>
        </authorList>
    </citation>
    <scope>NUCLEOTIDE SEQUENCE [LARGE SCALE GENOMIC DNA]</scope>
    <source>
        <strain evidence="3 4">CBS 277.49</strain>
    </source>
</reference>
<sequence length="747" mass="83729">MEDQSGIALKNKPFMADCVEWSQESRLAICVKNGVHIVTPVILGMLSTKEKYNHVGISLPPLEKKIDESLITDVDMMETSYLLSEEGCRMAKWSPIGLSPNQSCFLAVVTTRHRVAIYQISTRDATNSDWQVYQDLTDRIKDHAIAHPETTTPNPHHTICASWSERLIPDPFALKPVLFATSNKAGDICIWAYTDTFEYKTQTTPHASFVNLLEWTQWSNINDTTYIAYIVSTCTDGTMAISSVRIQVAVVPESRATDIQHIEMQVLHTWFEDNDSAVITLVKVHDQLERGVMKLAISKGIKVQTLCLKVKEDYTLEATQDWQVYVLQASVLGLSSGIWVGDDNGMDLFRGYTMEGECVYLKVDSEGNMAYDNQMSIMWSTKLVQRYKRQWMEDQEKADDDSVIAVSDALPVLHGVSDSPNNIFTAVYFSLKANLDIHYKGDHHQTGSLCFLLNRERGEDVESICDMTTAFIEDPYFIFTKPVRGLLREILYYLVDDGDNEPMTQWLAATANYLDAPSTIESVNNLTERIYCETSTIAARILNNTQLELAEYKPPNFGPDYVATCYKAKQTVQANYVNAVLSYANELPEPEFAALNQQDMTLLLLLADFALDLRDEASIKQALVTYVKIQDMFPQEAGDLLTEIAFATSFATTSVAIDKKARNKCPVCEASVRLIDGALNPLAQCEAGHFWEICSVTRAVLNSPNVRKCLSCKAKSLQPTDEETLTTIVLKSCCKCLYCGSGWINSS</sequence>
<feature type="domain" description="Transcription factor IIIC 90kDa subunit N-terminal" evidence="1">
    <location>
        <begin position="21"/>
        <end position="440"/>
    </location>
</feature>
<evidence type="ECO:0000259" key="2">
    <source>
        <dbReference type="Pfam" id="PF12660"/>
    </source>
</evidence>
<proteinExistence type="predicted"/>
<dbReference type="EMBL" id="AMYB01000010">
    <property type="protein sequence ID" value="OAC98562.1"/>
    <property type="molecule type" value="Genomic_DNA"/>
</dbReference>
<evidence type="ECO:0008006" key="5">
    <source>
        <dbReference type="Google" id="ProtNLM"/>
    </source>
</evidence>
<protein>
    <recommendedName>
        <fullName evidence="5">Transcription factor IIIC putative zinc-finger domain-containing protein</fullName>
    </recommendedName>
</protein>
<dbReference type="Gene3D" id="2.130.10.10">
    <property type="entry name" value="YVTN repeat-like/Quinoprotein amine dehydrogenase"/>
    <property type="match status" value="1"/>
</dbReference>
<dbReference type="GO" id="GO:0006384">
    <property type="term" value="P:transcription initiation at RNA polymerase III promoter"/>
    <property type="evidence" value="ECO:0007669"/>
    <property type="project" value="InterPro"/>
</dbReference>
<evidence type="ECO:0000313" key="3">
    <source>
        <dbReference type="EMBL" id="OAC98562.1"/>
    </source>
</evidence>
<dbReference type="VEuPathDB" id="FungiDB:MUCCIDRAFT_115483"/>
<dbReference type="InterPro" id="IPR024761">
    <property type="entry name" value="TFIIIC_delta_N"/>
</dbReference>
<dbReference type="GO" id="GO:0004402">
    <property type="term" value="F:histone acetyltransferase activity"/>
    <property type="evidence" value="ECO:0007669"/>
    <property type="project" value="InterPro"/>
</dbReference>
<comment type="caution">
    <text evidence="3">The sequence shown here is derived from an EMBL/GenBank/DDBJ whole genome shotgun (WGS) entry which is preliminary data.</text>
</comment>
<dbReference type="PANTHER" id="PTHR15496:SF2">
    <property type="entry name" value="GENERAL TRANSCRIPTION FACTOR 3C POLYPEPTIDE 4"/>
    <property type="match status" value="1"/>
</dbReference>
<feature type="domain" description="Transcription factor IIIC putative zinc-finger" evidence="2">
    <location>
        <begin position="660"/>
        <end position="741"/>
    </location>
</feature>
<dbReference type="Pfam" id="PF12657">
    <property type="entry name" value="TFIIIC_delta"/>
    <property type="match status" value="1"/>
</dbReference>
<keyword evidence="4" id="KW-1185">Reference proteome</keyword>
<evidence type="ECO:0000259" key="1">
    <source>
        <dbReference type="Pfam" id="PF12657"/>
    </source>
</evidence>
<organism evidence="3 4">
    <name type="scientific">Mucor lusitanicus CBS 277.49</name>
    <dbReference type="NCBI Taxonomy" id="747725"/>
    <lineage>
        <taxon>Eukaryota</taxon>
        <taxon>Fungi</taxon>
        <taxon>Fungi incertae sedis</taxon>
        <taxon>Mucoromycota</taxon>
        <taxon>Mucoromycotina</taxon>
        <taxon>Mucoromycetes</taxon>
        <taxon>Mucorales</taxon>
        <taxon>Mucorineae</taxon>
        <taxon>Mucoraceae</taxon>
        <taxon>Mucor</taxon>
    </lineage>
</organism>
<evidence type="ECO:0000313" key="4">
    <source>
        <dbReference type="Proteomes" id="UP000077051"/>
    </source>
</evidence>